<dbReference type="Gene3D" id="1.10.10.10">
    <property type="entry name" value="Winged helix-like DNA-binding domain superfamily/Winged helix DNA-binding domain"/>
    <property type="match status" value="1"/>
</dbReference>
<dbReference type="Proteomes" id="UP001589789">
    <property type="component" value="Unassembled WGS sequence"/>
</dbReference>
<dbReference type="SMART" id="SM00419">
    <property type="entry name" value="HTH_CRP"/>
    <property type="match status" value="1"/>
</dbReference>
<dbReference type="RefSeq" id="WP_377051364.1">
    <property type="nucleotide sequence ID" value="NZ_JBHLVZ010000036.1"/>
</dbReference>
<sequence>MARAAEHRALYSSVPLPTANPLTRKLLHFAPLSGADKLLLDELADPEERFPANVDIVAEGMVPRSVFLLKEGMAMRYRNMPDGRRQIMTFLIPGDLCDMHVFLLKEMDHSIGTITPVRVAPISRESLMGLFGSRPRISAALWWSSMQEEAMLRERIVSLGRRDARGRIAYMLCELLWRHTAVGLTDGEVFRLPLTQTELADTLGLTPVHVNRVLKDFRQQGLIAINQRILSLLKVEALQALAGFNKGYLHLGGASAEVRRYFDSLEDAQRGNDRSAGT</sequence>
<accession>A0ABV6IST1</accession>
<dbReference type="InterPro" id="IPR036388">
    <property type="entry name" value="WH-like_DNA-bd_sf"/>
</dbReference>
<dbReference type="InterPro" id="IPR036390">
    <property type="entry name" value="WH_DNA-bd_sf"/>
</dbReference>
<dbReference type="PANTHER" id="PTHR24567">
    <property type="entry name" value="CRP FAMILY TRANSCRIPTIONAL REGULATORY PROTEIN"/>
    <property type="match status" value="1"/>
</dbReference>
<reference evidence="5 6" key="1">
    <citation type="submission" date="2024-09" db="EMBL/GenBank/DDBJ databases">
        <authorList>
            <person name="Sun Q."/>
            <person name="Mori K."/>
        </authorList>
    </citation>
    <scope>NUCLEOTIDE SEQUENCE [LARGE SCALE GENOMIC DNA]</scope>
    <source>
        <strain evidence="5 6">CCM 7468</strain>
    </source>
</reference>
<dbReference type="SUPFAM" id="SSF46785">
    <property type="entry name" value="Winged helix' DNA-binding domain"/>
    <property type="match status" value="1"/>
</dbReference>
<dbReference type="Pfam" id="PF13545">
    <property type="entry name" value="HTH_Crp_2"/>
    <property type="match status" value="1"/>
</dbReference>
<dbReference type="CDD" id="cd00092">
    <property type="entry name" value="HTH_CRP"/>
    <property type="match status" value="1"/>
</dbReference>
<dbReference type="Gene3D" id="2.60.120.10">
    <property type="entry name" value="Jelly Rolls"/>
    <property type="match status" value="1"/>
</dbReference>
<evidence type="ECO:0000259" key="4">
    <source>
        <dbReference type="PROSITE" id="PS51063"/>
    </source>
</evidence>
<keyword evidence="1" id="KW-0805">Transcription regulation</keyword>
<dbReference type="PANTHER" id="PTHR24567:SF68">
    <property type="entry name" value="DNA-BINDING TRANSCRIPTIONAL DUAL REGULATOR CRP"/>
    <property type="match status" value="1"/>
</dbReference>
<proteinExistence type="predicted"/>
<dbReference type="CDD" id="cd00038">
    <property type="entry name" value="CAP_ED"/>
    <property type="match status" value="1"/>
</dbReference>
<dbReference type="SMART" id="SM00100">
    <property type="entry name" value="cNMP"/>
    <property type="match status" value="1"/>
</dbReference>
<dbReference type="InterPro" id="IPR050397">
    <property type="entry name" value="Env_Response_Regulators"/>
</dbReference>
<organism evidence="5 6">
    <name type="scientific">Muricoccus vinaceus</name>
    <dbReference type="NCBI Taxonomy" id="424704"/>
    <lineage>
        <taxon>Bacteria</taxon>
        <taxon>Pseudomonadati</taxon>
        <taxon>Pseudomonadota</taxon>
        <taxon>Alphaproteobacteria</taxon>
        <taxon>Acetobacterales</taxon>
        <taxon>Roseomonadaceae</taxon>
        <taxon>Muricoccus</taxon>
    </lineage>
</organism>
<feature type="domain" description="HTH crp-type" evidence="4">
    <location>
        <begin position="162"/>
        <end position="236"/>
    </location>
</feature>
<keyword evidence="6" id="KW-1185">Reference proteome</keyword>
<dbReference type="PROSITE" id="PS51063">
    <property type="entry name" value="HTH_CRP_2"/>
    <property type="match status" value="1"/>
</dbReference>
<dbReference type="PRINTS" id="PR00034">
    <property type="entry name" value="HTHCRP"/>
</dbReference>
<keyword evidence="2" id="KW-0238">DNA-binding</keyword>
<dbReference type="InterPro" id="IPR012318">
    <property type="entry name" value="HTH_CRP"/>
</dbReference>
<dbReference type="SUPFAM" id="SSF51206">
    <property type="entry name" value="cAMP-binding domain-like"/>
    <property type="match status" value="1"/>
</dbReference>
<dbReference type="EMBL" id="JBHLVZ010000036">
    <property type="protein sequence ID" value="MFC0386673.1"/>
    <property type="molecule type" value="Genomic_DNA"/>
</dbReference>
<dbReference type="InterPro" id="IPR014710">
    <property type="entry name" value="RmlC-like_jellyroll"/>
</dbReference>
<name>A0ABV6IST1_9PROT</name>
<comment type="caution">
    <text evidence="5">The sequence shown here is derived from an EMBL/GenBank/DDBJ whole genome shotgun (WGS) entry which is preliminary data.</text>
</comment>
<evidence type="ECO:0000256" key="1">
    <source>
        <dbReference type="ARBA" id="ARBA00023015"/>
    </source>
</evidence>
<dbReference type="InterPro" id="IPR018490">
    <property type="entry name" value="cNMP-bd_dom_sf"/>
</dbReference>
<evidence type="ECO:0000313" key="5">
    <source>
        <dbReference type="EMBL" id="MFC0386673.1"/>
    </source>
</evidence>
<dbReference type="InterPro" id="IPR000595">
    <property type="entry name" value="cNMP-bd_dom"/>
</dbReference>
<evidence type="ECO:0000256" key="3">
    <source>
        <dbReference type="ARBA" id="ARBA00023163"/>
    </source>
</evidence>
<keyword evidence="3" id="KW-0804">Transcription</keyword>
<dbReference type="Pfam" id="PF00027">
    <property type="entry name" value="cNMP_binding"/>
    <property type="match status" value="1"/>
</dbReference>
<gene>
    <name evidence="5" type="ORF">ACFFIC_14115</name>
</gene>
<evidence type="ECO:0000313" key="6">
    <source>
        <dbReference type="Proteomes" id="UP001589789"/>
    </source>
</evidence>
<protein>
    <submittedName>
        <fullName evidence="5">Crp/Fnr family transcriptional regulator</fullName>
    </submittedName>
</protein>
<evidence type="ECO:0000256" key="2">
    <source>
        <dbReference type="ARBA" id="ARBA00023125"/>
    </source>
</evidence>